<accession>E5Y5I0</accession>
<keyword evidence="10" id="KW-0413">Isomerase</keyword>
<evidence type="ECO:0000313" key="17">
    <source>
        <dbReference type="EMBL" id="EFV44705.1"/>
    </source>
</evidence>
<dbReference type="RefSeq" id="WP_005026648.1">
    <property type="nucleotide sequence ID" value="NZ_KE150238.1"/>
</dbReference>
<keyword evidence="9" id="KW-0234">DNA repair</keyword>
<evidence type="ECO:0000256" key="2">
    <source>
        <dbReference type="ARBA" id="ARBA00022741"/>
    </source>
</evidence>
<keyword evidence="4 14" id="KW-0378">Hydrolase</keyword>
<dbReference type="AlphaFoldDB" id="E5Y5I0"/>
<dbReference type="Pfam" id="PF12705">
    <property type="entry name" value="PDDEXK_1"/>
    <property type="match status" value="1"/>
</dbReference>
<keyword evidence="3" id="KW-0227">DNA damage</keyword>
<keyword evidence="2 14" id="KW-0547">Nucleotide-binding</keyword>
<feature type="binding site" evidence="14">
    <location>
        <begin position="13"/>
        <end position="20"/>
    </location>
    <ligand>
        <name>ATP</name>
        <dbReference type="ChEBI" id="CHEBI:30616"/>
    </ligand>
</feature>
<reference evidence="17 18" key="1">
    <citation type="submission" date="2010-10" db="EMBL/GenBank/DDBJ databases">
        <authorList>
            <consortium name="The Broad Institute Genome Sequencing Platform"/>
            <person name="Ward D."/>
            <person name="Earl A."/>
            <person name="Feldgarden M."/>
            <person name="Young S.K."/>
            <person name="Gargeya S."/>
            <person name="Zeng Q."/>
            <person name="Alvarado L."/>
            <person name="Berlin A."/>
            <person name="Bochicchio J."/>
            <person name="Chapman S.B."/>
            <person name="Chen Z."/>
            <person name="Freedman E."/>
            <person name="Gellesch M."/>
            <person name="Goldberg J."/>
            <person name="Griggs A."/>
            <person name="Gujja S."/>
            <person name="Heilman E."/>
            <person name="Heiman D."/>
            <person name="Howarth C."/>
            <person name="Mehta T."/>
            <person name="Neiman D."/>
            <person name="Pearson M."/>
            <person name="Roberts A."/>
            <person name="Saif S."/>
            <person name="Shea T."/>
            <person name="Shenoy N."/>
            <person name="Sisk P."/>
            <person name="Stolte C."/>
            <person name="Sykes S."/>
            <person name="White J."/>
            <person name="Yandava C."/>
            <person name="Allen-Vercoe E."/>
            <person name="Sibley C."/>
            <person name="Ambrose C.E."/>
            <person name="Strauss J."/>
            <person name="Daigneault M."/>
            <person name="Haas B."/>
            <person name="Nusbaum C."/>
            <person name="Birren B."/>
        </authorList>
    </citation>
    <scope>NUCLEOTIDE SEQUENCE [LARGE SCALE GENOMIC DNA]</scope>
    <source>
        <strain evidence="17 18">3_1_6</strain>
    </source>
</reference>
<keyword evidence="5 14" id="KW-0347">Helicase</keyword>
<dbReference type="InterPro" id="IPR038726">
    <property type="entry name" value="PDDEXK_AddAB-type"/>
</dbReference>
<dbReference type="HOGENOM" id="CLU_010638_0_0_7"/>
<keyword evidence="8" id="KW-0238">DNA-binding</keyword>
<evidence type="ECO:0000256" key="11">
    <source>
        <dbReference type="ARBA" id="ARBA00034617"/>
    </source>
</evidence>
<evidence type="ECO:0000256" key="12">
    <source>
        <dbReference type="ARBA" id="ARBA00034808"/>
    </source>
</evidence>
<evidence type="ECO:0000256" key="7">
    <source>
        <dbReference type="ARBA" id="ARBA00022840"/>
    </source>
</evidence>
<comment type="catalytic activity">
    <reaction evidence="11">
        <text>Couples ATP hydrolysis with the unwinding of duplex DNA by translocating in the 3'-5' direction.</text>
        <dbReference type="EC" id="5.6.2.4"/>
    </reaction>
</comment>
<dbReference type="GO" id="GO:0043138">
    <property type="term" value="F:3'-5' DNA helicase activity"/>
    <property type="evidence" value="ECO:0007669"/>
    <property type="project" value="UniProtKB-EC"/>
</dbReference>
<dbReference type="Gene3D" id="3.40.50.300">
    <property type="entry name" value="P-loop containing nucleotide triphosphate hydrolases"/>
    <property type="match status" value="4"/>
</dbReference>
<evidence type="ECO:0000256" key="9">
    <source>
        <dbReference type="ARBA" id="ARBA00023204"/>
    </source>
</evidence>
<dbReference type="GO" id="GO:0000725">
    <property type="term" value="P:recombinational repair"/>
    <property type="evidence" value="ECO:0007669"/>
    <property type="project" value="TreeGrafter"/>
</dbReference>
<evidence type="ECO:0000259" key="16">
    <source>
        <dbReference type="PROSITE" id="PS51217"/>
    </source>
</evidence>
<dbReference type="Pfam" id="PF00580">
    <property type="entry name" value="UvrD-helicase"/>
    <property type="match status" value="1"/>
</dbReference>
<dbReference type="eggNOG" id="COG1074">
    <property type="taxonomic scope" value="Bacteria"/>
</dbReference>
<dbReference type="GO" id="GO:0003677">
    <property type="term" value="F:DNA binding"/>
    <property type="evidence" value="ECO:0007669"/>
    <property type="project" value="UniProtKB-KW"/>
</dbReference>
<dbReference type="PROSITE" id="PS51198">
    <property type="entry name" value="UVRD_HELICASE_ATP_BIND"/>
    <property type="match status" value="1"/>
</dbReference>
<evidence type="ECO:0000256" key="14">
    <source>
        <dbReference type="PROSITE-ProRule" id="PRU00560"/>
    </source>
</evidence>
<evidence type="ECO:0000256" key="8">
    <source>
        <dbReference type="ARBA" id="ARBA00023125"/>
    </source>
</evidence>
<keyword evidence="1" id="KW-0540">Nuclease</keyword>
<dbReference type="InterPro" id="IPR000212">
    <property type="entry name" value="DNA_helicase_UvrD/REP"/>
</dbReference>
<dbReference type="Pfam" id="PF13361">
    <property type="entry name" value="UvrD_C"/>
    <property type="match status" value="1"/>
</dbReference>
<comment type="catalytic activity">
    <reaction evidence="13">
        <text>ATP + H2O = ADP + phosphate + H(+)</text>
        <dbReference type="Rhea" id="RHEA:13065"/>
        <dbReference type="ChEBI" id="CHEBI:15377"/>
        <dbReference type="ChEBI" id="CHEBI:15378"/>
        <dbReference type="ChEBI" id="CHEBI:30616"/>
        <dbReference type="ChEBI" id="CHEBI:43474"/>
        <dbReference type="ChEBI" id="CHEBI:456216"/>
        <dbReference type="EC" id="5.6.2.4"/>
    </reaction>
</comment>
<evidence type="ECO:0000256" key="6">
    <source>
        <dbReference type="ARBA" id="ARBA00022839"/>
    </source>
</evidence>
<dbReference type="InterPro" id="IPR014017">
    <property type="entry name" value="DNA_helicase_UvrD-like_C"/>
</dbReference>
<dbReference type="STRING" id="563192.HMPREF0179_01443"/>
<dbReference type="PROSITE" id="PS51217">
    <property type="entry name" value="UVRD_HELICASE_CTER"/>
    <property type="match status" value="1"/>
</dbReference>
<dbReference type="GO" id="GO:0004527">
    <property type="term" value="F:exonuclease activity"/>
    <property type="evidence" value="ECO:0007669"/>
    <property type="project" value="UniProtKB-KW"/>
</dbReference>
<dbReference type="PANTHER" id="PTHR11070:SF67">
    <property type="entry name" value="DNA 3'-5' HELICASE"/>
    <property type="match status" value="1"/>
</dbReference>
<evidence type="ECO:0000256" key="1">
    <source>
        <dbReference type="ARBA" id="ARBA00022722"/>
    </source>
</evidence>
<dbReference type="Gene3D" id="3.90.320.10">
    <property type="match status" value="1"/>
</dbReference>
<dbReference type="GO" id="GO:0005829">
    <property type="term" value="C:cytosol"/>
    <property type="evidence" value="ECO:0007669"/>
    <property type="project" value="TreeGrafter"/>
</dbReference>
<dbReference type="OrthoDB" id="9810135at2"/>
<evidence type="ECO:0000313" key="18">
    <source>
        <dbReference type="Proteomes" id="UP000006034"/>
    </source>
</evidence>
<gene>
    <name evidence="17" type="ORF">HMPREF0179_01443</name>
</gene>
<dbReference type="PANTHER" id="PTHR11070">
    <property type="entry name" value="UVRD / RECB / PCRA DNA HELICASE FAMILY MEMBER"/>
    <property type="match status" value="1"/>
</dbReference>
<evidence type="ECO:0000256" key="5">
    <source>
        <dbReference type="ARBA" id="ARBA00022806"/>
    </source>
</evidence>
<evidence type="ECO:0000256" key="3">
    <source>
        <dbReference type="ARBA" id="ARBA00022763"/>
    </source>
</evidence>
<organism evidence="17 18">
    <name type="scientific">Bilophila wadsworthia (strain 3_1_6)</name>
    <dbReference type="NCBI Taxonomy" id="563192"/>
    <lineage>
        <taxon>Bacteria</taxon>
        <taxon>Pseudomonadati</taxon>
        <taxon>Thermodesulfobacteriota</taxon>
        <taxon>Desulfovibrionia</taxon>
        <taxon>Desulfovibrionales</taxon>
        <taxon>Desulfovibrionaceae</taxon>
        <taxon>Bilophila</taxon>
    </lineage>
</organism>
<dbReference type="InterPro" id="IPR014016">
    <property type="entry name" value="UvrD-like_ATP-bd"/>
</dbReference>
<dbReference type="EC" id="5.6.2.4" evidence="12"/>
<dbReference type="SUPFAM" id="SSF52540">
    <property type="entry name" value="P-loop containing nucleoside triphosphate hydrolases"/>
    <property type="match status" value="1"/>
</dbReference>
<evidence type="ECO:0000256" key="10">
    <source>
        <dbReference type="ARBA" id="ARBA00023235"/>
    </source>
</evidence>
<evidence type="ECO:0000259" key="15">
    <source>
        <dbReference type="PROSITE" id="PS51198"/>
    </source>
</evidence>
<keyword evidence="6" id="KW-0269">Exonuclease</keyword>
<keyword evidence="7 14" id="KW-0067">ATP-binding</keyword>
<keyword evidence="18" id="KW-1185">Reference proteome</keyword>
<dbReference type="Proteomes" id="UP000006034">
    <property type="component" value="Unassembled WGS sequence"/>
</dbReference>
<name>E5Y5I0_BILW3</name>
<dbReference type="InterPro" id="IPR027417">
    <property type="entry name" value="P-loop_NTPase"/>
</dbReference>
<reference evidence="17 18" key="2">
    <citation type="submission" date="2013-04" db="EMBL/GenBank/DDBJ databases">
        <title>The Genome Sequence of Bilophila wadsworthia 3_1_6.</title>
        <authorList>
            <consortium name="The Broad Institute Genomics Platform"/>
            <person name="Earl A."/>
            <person name="Ward D."/>
            <person name="Feldgarden M."/>
            <person name="Gevers D."/>
            <person name="Sibley C."/>
            <person name="Strauss J."/>
            <person name="Allen-Vercoe E."/>
            <person name="Walker B."/>
            <person name="Young S."/>
            <person name="Zeng Q."/>
            <person name="Gargeya S."/>
            <person name="Fitzgerald M."/>
            <person name="Haas B."/>
            <person name="Abouelleil A."/>
            <person name="Allen A.W."/>
            <person name="Alvarado L."/>
            <person name="Arachchi H.M."/>
            <person name="Berlin A.M."/>
            <person name="Chapman S.B."/>
            <person name="Gainer-Dewar J."/>
            <person name="Goldberg J."/>
            <person name="Griggs A."/>
            <person name="Gujja S."/>
            <person name="Hansen M."/>
            <person name="Howarth C."/>
            <person name="Imamovic A."/>
            <person name="Ireland A."/>
            <person name="Larimer J."/>
            <person name="McCowan C."/>
            <person name="Murphy C."/>
            <person name="Pearson M."/>
            <person name="Poon T.W."/>
            <person name="Priest M."/>
            <person name="Roberts A."/>
            <person name="Saif S."/>
            <person name="Shea T."/>
            <person name="Sisk P."/>
            <person name="Sykes S."/>
            <person name="Wortman J."/>
            <person name="Nusbaum C."/>
            <person name="Birren B."/>
        </authorList>
    </citation>
    <scope>NUCLEOTIDE SEQUENCE [LARGE SCALE GENOMIC DNA]</scope>
    <source>
        <strain evidence="17 18">3_1_6</strain>
    </source>
</reference>
<proteinExistence type="predicted"/>
<dbReference type="GeneID" id="78086565"/>
<feature type="domain" description="UvrD-like helicase C-terminal" evidence="16">
    <location>
        <begin position="493"/>
        <end position="760"/>
    </location>
</feature>
<sequence length="1084" mass="121155">MPSHDPQLRQIRASAGSGKTYELTTSFLKHLSGAAEAGGGSFSGCSAVHSGPHGWPEILAVTFTNRAAAEMQERIIGRLKDTALGTDKPAPGWTREQARRWVGIILRRYGALNVRTIDSLLHLIVRLTALELDLPPDFEPVFATDEAIAPLLDSLLEQSRRDERLHSLLEEACRNVFFHSPRQSFLAGKSLREQVMEVLLPVMEARETPLAHPSEIADRLGALIRNLRDAAENLLFLLTEEKLAVSKHLLNALDACRKNPPKNLPPKSTMWDKGSLDECLNKASKGKASDKSLSAFGELQDAVQKLKSDGELLRRAQTVMPFVELARELSGQVPDFLKREGAVPAAFVPRLARQVLSGDYGVPEAFCRLGTSLTHILVDEFQDTSREQWEAIHPLVLEALSRGGSLTWVGDVKQAIYGWRGGDATLFDEVRSDAELCAVAPEPRVDILPTNWRSCRTIVETNNTLFRQLSETATAKAVLSAMLPKDTPSALLAAILEEGAQLLKEGFAGSEQNVAPDKAEGFLRLQRVYGDKSEDLDEEVRERLLGCVQEVVSRRPWGDVTVLVRSNGKAAQVAGWLMEEGIPVVTDNSFLLAEHPLVEQITALLTFLDSPRNDLAFWTFLSGRQMLLPLIPLSEQALEDWAAARRTSERRNMPLFMAFREDFPDIWRKWIAPFHADAGLLTPYDVTREALGRLDIWSRYPDEAAFVRRFLEIIHVAEGQGYGSLSSFLDYWNKHGQQEKAPMPETLDAVRVMTMHKSKGLQFPVVIVPWHNFSQRVDSPAVETHVDGLTVLAPRSPASGYAHYKAIADNAREALHLLYVAWTRAEEELHAFLTETSSSRNASGLGSGLNVLLGALPMTKETFETGTPPFVRPAEQAREPKTMRDGKAVAEELALIEPESIPAGQTNERWRPMHWLPRLRIFRNPLEEFSFTQKRRGTFAHHCLACLQTAGQLTGHPEEDARQAFKQGLRTFPLPIRDPETVEHEIVEMLAWYAALPEAGEWLRYGTPEQEIVDESGELYRSDLVVDDGKRITVVEYKTGAPTPAHEIQLQRYMRLISKAAPRPVRGVLVYLDLKRLDYKQLQT</sequence>
<protein>
    <recommendedName>
        <fullName evidence="12">DNA 3'-5' helicase</fullName>
        <ecNumber evidence="12">5.6.2.4</ecNumber>
    </recommendedName>
</protein>
<feature type="domain" description="UvrD-like helicase ATP-binding" evidence="15">
    <location>
        <begin position="1"/>
        <end position="455"/>
    </location>
</feature>
<evidence type="ECO:0000256" key="4">
    <source>
        <dbReference type="ARBA" id="ARBA00022801"/>
    </source>
</evidence>
<dbReference type="InterPro" id="IPR011604">
    <property type="entry name" value="PDDEXK-like_dom_sf"/>
</dbReference>
<dbReference type="EMBL" id="ADCP02000001">
    <property type="protein sequence ID" value="EFV44705.1"/>
    <property type="molecule type" value="Genomic_DNA"/>
</dbReference>
<comment type="caution">
    <text evidence="17">The sequence shown here is derived from an EMBL/GenBank/DDBJ whole genome shotgun (WGS) entry which is preliminary data.</text>
</comment>
<dbReference type="GO" id="GO:0005524">
    <property type="term" value="F:ATP binding"/>
    <property type="evidence" value="ECO:0007669"/>
    <property type="project" value="UniProtKB-UniRule"/>
</dbReference>
<evidence type="ECO:0000256" key="13">
    <source>
        <dbReference type="ARBA" id="ARBA00048988"/>
    </source>
</evidence>